<dbReference type="PANTHER" id="PTHR30204:SF98">
    <property type="entry name" value="HTH-TYPE TRANSCRIPTIONAL REGULATOR ADHR"/>
    <property type="match status" value="1"/>
</dbReference>
<feature type="coiled-coil region" evidence="2">
    <location>
        <begin position="95"/>
        <end position="122"/>
    </location>
</feature>
<evidence type="ECO:0000256" key="1">
    <source>
        <dbReference type="ARBA" id="ARBA00023125"/>
    </source>
</evidence>
<dbReference type="Gene3D" id="1.10.1660.10">
    <property type="match status" value="1"/>
</dbReference>
<keyword evidence="2" id="KW-0175">Coiled coil</keyword>
<dbReference type="Pfam" id="PF13411">
    <property type="entry name" value="MerR_1"/>
    <property type="match status" value="1"/>
</dbReference>
<dbReference type="GO" id="GO:0003677">
    <property type="term" value="F:DNA binding"/>
    <property type="evidence" value="ECO:0007669"/>
    <property type="project" value="UniProtKB-KW"/>
</dbReference>
<dbReference type="RefSeq" id="WP_307205085.1">
    <property type="nucleotide sequence ID" value="NZ_JAUSST010000007.1"/>
</dbReference>
<keyword evidence="1 4" id="KW-0238">DNA-binding</keyword>
<dbReference type="Proteomes" id="UP001229346">
    <property type="component" value="Unassembled WGS sequence"/>
</dbReference>
<dbReference type="SUPFAM" id="SSF46955">
    <property type="entry name" value="Putative DNA-binding domain"/>
    <property type="match status" value="1"/>
</dbReference>
<keyword evidence="5" id="KW-1185">Reference proteome</keyword>
<dbReference type="CDD" id="cd01109">
    <property type="entry name" value="HTH_YyaN"/>
    <property type="match status" value="1"/>
</dbReference>
<dbReference type="InterPro" id="IPR047057">
    <property type="entry name" value="MerR_fam"/>
</dbReference>
<gene>
    <name evidence="4" type="ORF">J2T15_003270</name>
</gene>
<dbReference type="PRINTS" id="PR00040">
    <property type="entry name" value="HTHMERR"/>
</dbReference>
<protein>
    <submittedName>
        <fullName evidence="4">DNA-binding transcriptional MerR regulator</fullName>
    </submittedName>
</protein>
<dbReference type="PANTHER" id="PTHR30204">
    <property type="entry name" value="REDOX-CYCLING DRUG-SENSING TRANSCRIPTIONAL ACTIVATOR SOXR"/>
    <property type="match status" value="1"/>
</dbReference>
<dbReference type="PROSITE" id="PS50937">
    <property type="entry name" value="HTH_MERR_2"/>
    <property type="match status" value="1"/>
</dbReference>
<evidence type="ECO:0000259" key="3">
    <source>
        <dbReference type="PROSITE" id="PS50937"/>
    </source>
</evidence>
<dbReference type="InterPro" id="IPR009061">
    <property type="entry name" value="DNA-bd_dom_put_sf"/>
</dbReference>
<organism evidence="4 5">
    <name type="scientific">Paenibacillus harenae</name>
    <dbReference type="NCBI Taxonomy" id="306543"/>
    <lineage>
        <taxon>Bacteria</taxon>
        <taxon>Bacillati</taxon>
        <taxon>Bacillota</taxon>
        <taxon>Bacilli</taxon>
        <taxon>Bacillales</taxon>
        <taxon>Paenibacillaceae</taxon>
        <taxon>Paenibacillus</taxon>
    </lineage>
</organism>
<dbReference type="EMBL" id="JAUSSU010000006">
    <property type="protein sequence ID" value="MDQ0113827.1"/>
    <property type="molecule type" value="Genomic_DNA"/>
</dbReference>
<comment type="caution">
    <text evidence="4">The sequence shown here is derived from an EMBL/GenBank/DDBJ whole genome shotgun (WGS) entry which is preliminary data.</text>
</comment>
<reference evidence="4 5" key="1">
    <citation type="submission" date="2023-07" db="EMBL/GenBank/DDBJ databases">
        <title>Sorghum-associated microbial communities from plants grown in Nebraska, USA.</title>
        <authorList>
            <person name="Schachtman D."/>
        </authorList>
    </citation>
    <scope>NUCLEOTIDE SEQUENCE [LARGE SCALE GENOMIC DNA]</scope>
    <source>
        <strain evidence="4 5">CC482</strain>
    </source>
</reference>
<evidence type="ECO:0000313" key="5">
    <source>
        <dbReference type="Proteomes" id="UP001229346"/>
    </source>
</evidence>
<name>A0ABT9U2G8_PAEHA</name>
<dbReference type="InterPro" id="IPR000551">
    <property type="entry name" value="MerR-type_HTH_dom"/>
</dbReference>
<evidence type="ECO:0000313" key="4">
    <source>
        <dbReference type="EMBL" id="MDQ0113827.1"/>
    </source>
</evidence>
<evidence type="ECO:0000256" key="2">
    <source>
        <dbReference type="SAM" id="Coils"/>
    </source>
</evidence>
<proteinExistence type="predicted"/>
<accession>A0ABT9U2G8</accession>
<sequence>MRMAEVSAKYELSQDTLRYYERIGLIPPVNRNNSGVRNYTEDNLKWVEFIKCMRTAGLPIEALIEYVGLFQLGDETLEARKELLKEQRDLLFAKMGDMKKTLERLDSKIERYEQTVGEKEKLLNNLEK</sequence>
<feature type="domain" description="HTH merR-type" evidence="3">
    <location>
        <begin position="1"/>
        <end position="69"/>
    </location>
</feature>
<dbReference type="SMART" id="SM00422">
    <property type="entry name" value="HTH_MERR"/>
    <property type="match status" value="1"/>
</dbReference>